<proteinExistence type="predicted"/>
<feature type="non-terminal residue" evidence="1">
    <location>
        <position position="1"/>
    </location>
</feature>
<sequence>GVMSDDLKRLYTLMMIFTKEAEQAKLDYRFSHSFEDEHKAMEYRAKSEALRHIFWTCLNEEFDLWNKDNSGVRKGWQVCWSDDSDEPHLPDFIRRLLEG</sequence>
<reference evidence="1" key="1">
    <citation type="journal article" date="2014" name="Front. Microbiol.">
        <title>High frequency of phylogenetically diverse reductive dehalogenase-homologous genes in deep subseafloor sedimentary metagenomes.</title>
        <authorList>
            <person name="Kawai M."/>
            <person name="Futagami T."/>
            <person name="Toyoda A."/>
            <person name="Takaki Y."/>
            <person name="Nishi S."/>
            <person name="Hori S."/>
            <person name="Arai W."/>
            <person name="Tsubouchi T."/>
            <person name="Morono Y."/>
            <person name="Uchiyama I."/>
            <person name="Ito T."/>
            <person name="Fujiyama A."/>
            <person name="Inagaki F."/>
            <person name="Takami H."/>
        </authorList>
    </citation>
    <scope>NUCLEOTIDE SEQUENCE</scope>
    <source>
        <strain evidence="1">Expedition CK06-06</strain>
    </source>
</reference>
<protein>
    <submittedName>
        <fullName evidence="1">Uncharacterized protein</fullName>
    </submittedName>
</protein>
<dbReference type="AlphaFoldDB" id="X1SR75"/>
<evidence type="ECO:0000313" key="1">
    <source>
        <dbReference type="EMBL" id="GAI81636.1"/>
    </source>
</evidence>
<accession>X1SR75</accession>
<gene>
    <name evidence="1" type="ORF">S12H4_24802</name>
</gene>
<dbReference type="EMBL" id="BARW01013598">
    <property type="protein sequence ID" value="GAI81636.1"/>
    <property type="molecule type" value="Genomic_DNA"/>
</dbReference>
<comment type="caution">
    <text evidence="1">The sequence shown here is derived from an EMBL/GenBank/DDBJ whole genome shotgun (WGS) entry which is preliminary data.</text>
</comment>
<name>X1SR75_9ZZZZ</name>
<organism evidence="1">
    <name type="scientific">marine sediment metagenome</name>
    <dbReference type="NCBI Taxonomy" id="412755"/>
    <lineage>
        <taxon>unclassified sequences</taxon>
        <taxon>metagenomes</taxon>
        <taxon>ecological metagenomes</taxon>
    </lineage>
</organism>